<reference evidence="1" key="1">
    <citation type="submission" date="2020-03" db="EMBL/GenBank/DDBJ databases">
        <title>The deep terrestrial virosphere.</title>
        <authorList>
            <person name="Holmfeldt K."/>
            <person name="Nilsson E."/>
            <person name="Simone D."/>
            <person name="Lopez-Fernandez M."/>
            <person name="Wu X."/>
            <person name="de Brujin I."/>
            <person name="Lundin D."/>
            <person name="Andersson A."/>
            <person name="Bertilsson S."/>
            <person name="Dopson M."/>
        </authorList>
    </citation>
    <scope>NUCLEOTIDE SEQUENCE</scope>
    <source>
        <strain evidence="3">MM415A01485</strain>
        <strain evidence="2">MM415B01236</strain>
        <strain evidence="1">TM448A02302</strain>
        <strain evidence="4">TM448B01309</strain>
    </source>
</reference>
<dbReference type="EMBL" id="MT141383">
    <property type="protein sequence ID" value="QJA59751.1"/>
    <property type="molecule type" value="Genomic_DNA"/>
</dbReference>
<accession>A0A6H1ZV38</accession>
<evidence type="ECO:0000313" key="2">
    <source>
        <dbReference type="EMBL" id="QJA59751.1"/>
    </source>
</evidence>
<dbReference type="EMBL" id="MT142231">
    <property type="protein sequence ID" value="QJA76549.1"/>
    <property type="molecule type" value="Genomic_DNA"/>
</dbReference>
<evidence type="ECO:0000313" key="3">
    <source>
        <dbReference type="EMBL" id="QJA76549.1"/>
    </source>
</evidence>
<evidence type="ECO:0000313" key="1">
    <source>
        <dbReference type="EMBL" id="QJA51796.1"/>
    </source>
</evidence>
<dbReference type="AlphaFoldDB" id="A0A6H1ZV38"/>
<dbReference type="EMBL" id="MT144732">
    <property type="protein sequence ID" value="QJH98418.1"/>
    <property type="molecule type" value="Genomic_DNA"/>
</dbReference>
<proteinExistence type="predicted"/>
<name>A0A6H1ZV38_9ZZZZ</name>
<evidence type="ECO:0000313" key="4">
    <source>
        <dbReference type="EMBL" id="QJH98418.1"/>
    </source>
</evidence>
<dbReference type="EMBL" id="MT144289">
    <property type="protein sequence ID" value="QJA51796.1"/>
    <property type="molecule type" value="Genomic_DNA"/>
</dbReference>
<sequence length="64" mass="6995">MELSDSTSPSIKRWDGVDLLEVFQGQKIKINITGAGGGQLLDVTVPAGKKWTGSIRVQFTEYNI</sequence>
<protein>
    <submittedName>
        <fullName evidence="1">Uncharacterized protein</fullName>
    </submittedName>
</protein>
<organism evidence="1">
    <name type="scientific">viral metagenome</name>
    <dbReference type="NCBI Taxonomy" id="1070528"/>
    <lineage>
        <taxon>unclassified sequences</taxon>
        <taxon>metagenomes</taxon>
        <taxon>organismal metagenomes</taxon>
    </lineage>
</organism>
<gene>
    <name evidence="3" type="ORF">MM415A01485_0004</name>
    <name evidence="2" type="ORF">MM415B01236_0010</name>
    <name evidence="1" type="ORF">TM448A02302_0001</name>
    <name evidence="4" type="ORF">TM448B01309_0006</name>
</gene>